<dbReference type="EMBL" id="OOFM01000004">
    <property type="protein sequence ID" value="SPL63621.1"/>
    <property type="molecule type" value="Genomic_DNA"/>
</dbReference>
<name>A0A2P9HHN1_9HYPH</name>
<sequence>MSVISARFMRVGAVAALAWSLATGIAGADTVERFADTSRIVSVGGPLTEIIYALGAEKMLVARDQTSTYPAESKALPDVGYMRQLAPEGVLSVNPTGILLIQGSGPQDTLEVLKKASVPMVIVPEDYTGKSVIAKIEAVGKALGLEDKARALADSVASDLQAAEKAAAAHEQRKRVLFVLNGASGRLMASGTGTAADGMIKLAGGVNVITGYPGYKQLTDEAIGKAAPDMVLMMNNGGDGVGPDELLKNPAIASTPAGRNKNVVAMDALYLLGFGPRTGAAIRELSAKLYGAPAAQ</sequence>
<feature type="domain" description="Fe/B12 periplasmic-binding" evidence="2">
    <location>
        <begin position="39"/>
        <end position="293"/>
    </location>
</feature>
<protein>
    <submittedName>
        <fullName evidence="3">Periplasmic hemin-binding protein</fullName>
    </submittedName>
</protein>
<reference evidence="4" key="1">
    <citation type="submission" date="2017-12" db="EMBL/GenBank/DDBJ databases">
        <authorList>
            <person name="Diaz M."/>
        </authorList>
    </citation>
    <scope>NUCLEOTIDE SEQUENCE [LARGE SCALE GENOMIC DNA]</scope>
    <source>
        <strain evidence="4">FI11154</strain>
    </source>
</reference>
<dbReference type="Pfam" id="PF01497">
    <property type="entry name" value="Peripla_BP_2"/>
    <property type="match status" value="1"/>
</dbReference>
<keyword evidence="1" id="KW-0732">Signal</keyword>
<evidence type="ECO:0000256" key="1">
    <source>
        <dbReference type="SAM" id="SignalP"/>
    </source>
</evidence>
<evidence type="ECO:0000259" key="2">
    <source>
        <dbReference type="PROSITE" id="PS50983"/>
    </source>
</evidence>
<accession>A0A2P9HHN1</accession>
<dbReference type="PANTHER" id="PTHR30535:SF4">
    <property type="entry name" value="HEMIN-BINDING PERIPLASMIC PROTEIN HMUT"/>
    <property type="match status" value="1"/>
</dbReference>
<evidence type="ECO:0000313" key="4">
    <source>
        <dbReference type="Proteomes" id="UP000246073"/>
    </source>
</evidence>
<dbReference type="RefSeq" id="WP_109367512.1">
    <property type="nucleotide sequence ID" value="NZ_OOFM01000004.1"/>
</dbReference>
<dbReference type="CDD" id="cd01149">
    <property type="entry name" value="HutB"/>
    <property type="match status" value="1"/>
</dbReference>
<dbReference type="AlphaFoldDB" id="A0A2P9HHN1"/>
<proteinExistence type="predicted"/>
<dbReference type="InterPro" id="IPR002491">
    <property type="entry name" value="ABC_transptr_periplasmic_BD"/>
</dbReference>
<organism evidence="3 4">
    <name type="scientific">Ochrobactrum soli</name>
    <dbReference type="NCBI Taxonomy" id="2448455"/>
    <lineage>
        <taxon>Bacteria</taxon>
        <taxon>Pseudomonadati</taxon>
        <taxon>Pseudomonadota</taxon>
        <taxon>Alphaproteobacteria</taxon>
        <taxon>Hyphomicrobiales</taxon>
        <taxon>Brucellaceae</taxon>
        <taxon>Brucella/Ochrobactrum group</taxon>
        <taxon>Ochrobactrum</taxon>
    </lineage>
</organism>
<dbReference type="Gene3D" id="3.40.50.1980">
    <property type="entry name" value="Nitrogenase molybdenum iron protein domain"/>
    <property type="match status" value="2"/>
</dbReference>
<dbReference type="PROSITE" id="PS50983">
    <property type="entry name" value="FE_B12_PBP"/>
    <property type="match status" value="1"/>
</dbReference>
<gene>
    <name evidence="3" type="ORF">OHAE_3553</name>
</gene>
<evidence type="ECO:0000313" key="3">
    <source>
        <dbReference type="EMBL" id="SPL63621.1"/>
    </source>
</evidence>
<dbReference type="SUPFAM" id="SSF53807">
    <property type="entry name" value="Helical backbone' metal receptor"/>
    <property type="match status" value="1"/>
</dbReference>
<dbReference type="InterPro" id="IPR050902">
    <property type="entry name" value="ABC_Transporter_SBP"/>
</dbReference>
<feature type="chain" id="PRO_5015131528" evidence="1">
    <location>
        <begin position="29"/>
        <end position="296"/>
    </location>
</feature>
<feature type="signal peptide" evidence="1">
    <location>
        <begin position="1"/>
        <end position="28"/>
    </location>
</feature>
<dbReference type="Proteomes" id="UP000246073">
    <property type="component" value="Unassembled WGS sequence"/>
</dbReference>
<dbReference type="PANTHER" id="PTHR30535">
    <property type="entry name" value="VITAMIN B12-BINDING PROTEIN"/>
    <property type="match status" value="1"/>
</dbReference>